<dbReference type="Proteomes" id="UP000297245">
    <property type="component" value="Unassembled WGS sequence"/>
</dbReference>
<dbReference type="SUPFAM" id="SSF56784">
    <property type="entry name" value="HAD-like"/>
    <property type="match status" value="1"/>
</dbReference>
<dbReference type="GO" id="GO:0005524">
    <property type="term" value="F:ATP binding"/>
    <property type="evidence" value="ECO:0007669"/>
    <property type="project" value="InterPro"/>
</dbReference>
<dbReference type="InterPro" id="IPR001757">
    <property type="entry name" value="P_typ_ATPase"/>
</dbReference>
<evidence type="ECO:0000313" key="1">
    <source>
        <dbReference type="EMBL" id="THU94327.1"/>
    </source>
</evidence>
<dbReference type="EMBL" id="ML179227">
    <property type="protein sequence ID" value="THU94327.1"/>
    <property type="molecule type" value="Genomic_DNA"/>
</dbReference>
<name>A0A4S8LXE5_DENBC</name>
<dbReference type="PANTHER" id="PTHR42861">
    <property type="entry name" value="CALCIUM-TRANSPORTING ATPASE"/>
    <property type="match status" value="1"/>
</dbReference>
<accession>A0A4S8LXE5</accession>
<dbReference type="InterPro" id="IPR023214">
    <property type="entry name" value="HAD_sf"/>
</dbReference>
<dbReference type="InterPro" id="IPR036412">
    <property type="entry name" value="HAD-like_sf"/>
</dbReference>
<dbReference type="AlphaFoldDB" id="A0A4S8LXE5"/>
<dbReference type="Gene3D" id="1.20.1110.10">
    <property type="entry name" value="Calcium-transporting ATPase, transmembrane domain"/>
    <property type="match status" value="1"/>
</dbReference>
<dbReference type="OrthoDB" id="3058682at2759"/>
<dbReference type="PRINTS" id="PR00120">
    <property type="entry name" value="HATPASE"/>
</dbReference>
<reference evidence="1 2" key="1">
    <citation type="journal article" date="2019" name="Nat. Ecol. Evol.">
        <title>Megaphylogeny resolves global patterns of mushroom evolution.</title>
        <authorList>
            <person name="Varga T."/>
            <person name="Krizsan K."/>
            <person name="Foldi C."/>
            <person name="Dima B."/>
            <person name="Sanchez-Garcia M."/>
            <person name="Sanchez-Ramirez S."/>
            <person name="Szollosi G.J."/>
            <person name="Szarkandi J.G."/>
            <person name="Papp V."/>
            <person name="Albert L."/>
            <person name="Andreopoulos W."/>
            <person name="Angelini C."/>
            <person name="Antonin V."/>
            <person name="Barry K.W."/>
            <person name="Bougher N.L."/>
            <person name="Buchanan P."/>
            <person name="Buyck B."/>
            <person name="Bense V."/>
            <person name="Catcheside P."/>
            <person name="Chovatia M."/>
            <person name="Cooper J."/>
            <person name="Damon W."/>
            <person name="Desjardin D."/>
            <person name="Finy P."/>
            <person name="Geml J."/>
            <person name="Haridas S."/>
            <person name="Hughes K."/>
            <person name="Justo A."/>
            <person name="Karasinski D."/>
            <person name="Kautmanova I."/>
            <person name="Kiss B."/>
            <person name="Kocsube S."/>
            <person name="Kotiranta H."/>
            <person name="LaButti K.M."/>
            <person name="Lechner B.E."/>
            <person name="Liimatainen K."/>
            <person name="Lipzen A."/>
            <person name="Lukacs Z."/>
            <person name="Mihaltcheva S."/>
            <person name="Morgado L.N."/>
            <person name="Niskanen T."/>
            <person name="Noordeloos M.E."/>
            <person name="Ohm R.A."/>
            <person name="Ortiz-Santana B."/>
            <person name="Ovrebo C."/>
            <person name="Racz N."/>
            <person name="Riley R."/>
            <person name="Savchenko A."/>
            <person name="Shiryaev A."/>
            <person name="Soop K."/>
            <person name="Spirin V."/>
            <person name="Szebenyi C."/>
            <person name="Tomsovsky M."/>
            <person name="Tulloss R.E."/>
            <person name="Uehling J."/>
            <person name="Grigoriev I.V."/>
            <person name="Vagvolgyi C."/>
            <person name="Papp T."/>
            <person name="Martin F.M."/>
            <person name="Miettinen O."/>
            <person name="Hibbett D.S."/>
            <person name="Nagy L.G."/>
        </authorList>
    </citation>
    <scope>NUCLEOTIDE SEQUENCE [LARGE SCALE GENOMIC DNA]</scope>
    <source>
        <strain evidence="1 2">CBS 962.96</strain>
    </source>
</reference>
<dbReference type="GO" id="GO:0016887">
    <property type="term" value="F:ATP hydrolysis activity"/>
    <property type="evidence" value="ECO:0007669"/>
    <property type="project" value="InterPro"/>
</dbReference>
<dbReference type="GO" id="GO:0006812">
    <property type="term" value="P:monoatomic cation transport"/>
    <property type="evidence" value="ECO:0007669"/>
    <property type="project" value="UniProtKB-ARBA"/>
</dbReference>
<sequence length="71" mass="7321">LCAMTGDGVPTSNDAPALSRANVSIAVEGATDAARGAVDFLLTDSGLSTVIHAICGSRIIFQCMRNYSIYA</sequence>
<evidence type="ECO:0000313" key="2">
    <source>
        <dbReference type="Proteomes" id="UP000297245"/>
    </source>
</evidence>
<protein>
    <submittedName>
        <fullName evidence="1">Putative plasma membrane H+ ATPase</fullName>
    </submittedName>
</protein>
<gene>
    <name evidence="1" type="ORF">K435DRAFT_639714</name>
</gene>
<dbReference type="GO" id="GO:0016020">
    <property type="term" value="C:membrane"/>
    <property type="evidence" value="ECO:0007669"/>
    <property type="project" value="InterPro"/>
</dbReference>
<dbReference type="Gene3D" id="3.40.50.1000">
    <property type="entry name" value="HAD superfamily/HAD-like"/>
    <property type="match status" value="1"/>
</dbReference>
<feature type="non-terminal residue" evidence="1">
    <location>
        <position position="71"/>
    </location>
</feature>
<dbReference type="PRINTS" id="PR00119">
    <property type="entry name" value="CATATPASE"/>
</dbReference>
<keyword evidence="2" id="KW-1185">Reference proteome</keyword>
<organism evidence="1 2">
    <name type="scientific">Dendrothele bispora (strain CBS 962.96)</name>
    <dbReference type="NCBI Taxonomy" id="1314807"/>
    <lineage>
        <taxon>Eukaryota</taxon>
        <taxon>Fungi</taxon>
        <taxon>Dikarya</taxon>
        <taxon>Basidiomycota</taxon>
        <taxon>Agaricomycotina</taxon>
        <taxon>Agaricomycetes</taxon>
        <taxon>Agaricomycetidae</taxon>
        <taxon>Agaricales</taxon>
        <taxon>Agaricales incertae sedis</taxon>
        <taxon>Dendrothele</taxon>
    </lineage>
</organism>
<feature type="non-terminal residue" evidence="1">
    <location>
        <position position="1"/>
    </location>
</feature>
<proteinExistence type="predicted"/>